<reference evidence="1 2" key="1">
    <citation type="journal article" date="2022" name="Allergy">
        <title>Genome assembly and annotation of Periplaneta americana reveal a comprehensive cockroach allergen profile.</title>
        <authorList>
            <person name="Wang L."/>
            <person name="Xiong Q."/>
            <person name="Saelim N."/>
            <person name="Wang L."/>
            <person name="Nong W."/>
            <person name="Wan A.T."/>
            <person name="Shi M."/>
            <person name="Liu X."/>
            <person name="Cao Q."/>
            <person name="Hui J.H.L."/>
            <person name="Sookrung N."/>
            <person name="Leung T.F."/>
            <person name="Tungtrongchitr A."/>
            <person name="Tsui S.K.W."/>
        </authorList>
    </citation>
    <scope>NUCLEOTIDE SEQUENCE [LARGE SCALE GENOMIC DNA]</scope>
    <source>
        <strain evidence="1">PWHHKU_190912</strain>
    </source>
</reference>
<evidence type="ECO:0000313" key="2">
    <source>
        <dbReference type="Proteomes" id="UP001148838"/>
    </source>
</evidence>
<evidence type="ECO:0000313" key="1">
    <source>
        <dbReference type="EMBL" id="KAJ4427836.1"/>
    </source>
</evidence>
<sequence>MAGLCEGGNEPPGSLKATYNLSYNEFNLYSNFHRNRFSHYRVKSELYRVFKEECNSYNNIQPVAGRDLFVQLIKEHNIALFKPKKDECDLCLSYKLHNVSDDDYNAHQLKKERARREKSVDKKEAEEGDGSVVCYFWHEGEGVLDAHVFATCIANFLDTEIKDCDKNKNKIFYSDGCCAQNRNAVVSNVLQHYSVASGTTNMQKYLDYSEIQYYKSIRPGNTVGEPCVTDISALKYTPNVGILYKLNFDNDWKLIPRRPNTIIGSEKQLYTGPIPISTQKYVDLMSLRPVIPRDYHPFYEGLLHK</sequence>
<accession>A0ABQ8S200</accession>
<dbReference type="Proteomes" id="UP001148838">
    <property type="component" value="Unassembled WGS sequence"/>
</dbReference>
<protein>
    <submittedName>
        <fullName evidence="1">Uncharacterized protein</fullName>
    </submittedName>
</protein>
<name>A0ABQ8S200_PERAM</name>
<comment type="caution">
    <text evidence="1">The sequence shown here is derived from an EMBL/GenBank/DDBJ whole genome shotgun (WGS) entry which is preliminary data.</text>
</comment>
<gene>
    <name evidence="1" type="ORF">ANN_25615</name>
</gene>
<dbReference type="EMBL" id="JAJSOF020000038">
    <property type="protein sequence ID" value="KAJ4427836.1"/>
    <property type="molecule type" value="Genomic_DNA"/>
</dbReference>
<keyword evidence="2" id="KW-1185">Reference proteome</keyword>
<organism evidence="1 2">
    <name type="scientific">Periplaneta americana</name>
    <name type="common">American cockroach</name>
    <name type="synonym">Blatta americana</name>
    <dbReference type="NCBI Taxonomy" id="6978"/>
    <lineage>
        <taxon>Eukaryota</taxon>
        <taxon>Metazoa</taxon>
        <taxon>Ecdysozoa</taxon>
        <taxon>Arthropoda</taxon>
        <taxon>Hexapoda</taxon>
        <taxon>Insecta</taxon>
        <taxon>Pterygota</taxon>
        <taxon>Neoptera</taxon>
        <taxon>Polyneoptera</taxon>
        <taxon>Dictyoptera</taxon>
        <taxon>Blattodea</taxon>
        <taxon>Blattoidea</taxon>
        <taxon>Blattidae</taxon>
        <taxon>Blattinae</taxon>
        <taxon>Periplaneta</taxon>
    </lineage>
</organism>
<proteinExistence type="predicted"/>